<dbReference type="AlphaFoldDB" id="A0A6V7QBC6"/>
<evidence type="ECO:0000259" key="1">
    <source>
        <dbReference type="Pfam" id="PF03732"/>
    </source>
</evidence>
<accession>A0A6V7QBC6</accession>
<gene>
    <name evidence="2" type="ORF">CB5_LOCUS23720</name>
</gene>
<organism evidence="2">
    <name type="scientific">Ananas comosus var. bracteatus</name>
    <name type="common">red pineapple</name>
    <dbReference type="NCBI Taxonomy" id="296719"/>
    <lineage>
        <taxon>Eukaryota</taxon>
        <taxon>Viridiplantae</taxon>
        <taxon>Streptophyta</taxon>
        <taxon>Embryophyta</taxon>
        <taxon>Tracheophyta</taxon>
        <taxon>Spermatophyta</taxon>
        <taxon>Magnoliopsida</taxon>
        <taxon>Liliopsida</taxon>
        <taxon>Poales</taxon>
        <taxon>Bromeliaceae</taxon>
        <taxon>Bromelioideae</taxon>
        <taxon>Ananas</taxon>
    </lineage>
</organism>
<sequence>MAWDEFRGLVSSTDFPDSEKRKLQDKFRKLRQGDRSVREYERKILPIVNYVRDMEPAADNVMAGKSCLMLDIVWSALEACDTRHLSIARCEACHGSLVGLVARTWCIGADSECECDPTRESVTVWDLSCSWLECVRIPK</sequence>
<name>A0A6V7QBC6_ANACO</name>
<evidence type="ECO:0000313" key="2">
    <source>
        <dbReference type="EMBL" id="CAD1840509.1"/>
    </source>
</evidence>
<reference evidence="2" key="1">
    <citation type="submission" date="2020-07" db="EMBL/GenBank/DDBJ databases">
        <authorList>
            <person name="Lin J."/>
        </authorList>
    </citation>
    <scope>NUCLEOTIDE SEQUENCE</scope>
</reference>
<feature type="domain" description="Retrotransposon gag" evidence="1">
    <location>
        <begin position="2"/>
        <end position="55"/>
    </location>
</feature>
<protein>
    <recommendedName>
        <fullName evidence="1">Retrotransposon gag domain-containing protein</fullName>
    </recommendedName>
</protein>
<dbReference type="EMBL" id="LR862135">
    <property type="protein sequence ID" value="CAD1840509.1"/>
    <property type="molecule type" value="Genomic_DNA"/>
</dbReference>
<proteinExistence type="predicted"/>
<dbReference type="Pfam" id="PF03732">
    <property type="entry name" value="Retrotrans_gag"/>
    <property type="match status" value="1"/>
</dbReference>
<dbReference type="InterPro" id="IPR005162">
    <property type="entry name" value="Retrotrans_gag_dom"/>
</dbReference>